<keyword evidence="3" id="KW-1185">Reference proteome</keyword>
<dbReference type="STRING" id="321339.SAMN05444340_11716"/>
<dbReference type="AlphaFoldDB" id="A0A1H3MGJ5"/>
<evidence type="ECO:0000313" key="3">
    <source>
        <dbReference type="Proteomes" id="UP000199286"/>
    </source>
</evidence>
<evidence type="ECO:0000256" key="1">
    <source>
        <dbReference type="SAM" id="MobiDB-lite"/>
    </source>
</evidence>
<proteinExistence type="predicted"/>
<evidence type="ECO:0000313" key="2">
    <source>
        <dbReference type="EMBL" id="SDY75810.1"/>
    </source>
</evidence>
<feature type="region of interest" description="Disordered" evidence="1">
    <location>
        <begin position="1"/>
        <end position="23"/>
    </location>
</feature>
<reference evidence="2 3" key="1">
    <citation type="submission" date="2016-10" db="EMBL/GenBank/DDBJ databases">
        <authorList>
            <person name="de Groot N.N."/>
        </authorList>
    </citation>
    <scope>NUCLEOTIDE SEQUENCE [LARGE SCALE GENOMIC DNA]</scope>
    <source>
        <strain evidence="2 3">DSM 26880</strain>
    </source>
</reference>
<dbReference type="OrthoDB" id="9963259at2"/>
<dbReference type="EMBL" id="FNPF01000017">
    <property type="protein sequence ID" value="SDY75810.1"/>
    <property type="molecule type" value="Genomic_DNA"/>
</dbReference>
<protein>
    <submittedName>
        <fullName evidence="2">Uncharacterized protein</fullName>
    </submittedName>
</protein>
<gene>
    <name evidence="2" type="ORF">SAMN05444340_11716</name>
</gene>
<name>A0A1H3MGJ5_9RHOB</name>
<sequence>MTMRRRLEKLEAQKPTPAPRDGRKKLAAFLDELASRLQPTEEDQREASDWLQTEWPGHLERIKNR</sequence>
<organism evidence="2 3">
    <name type="scientific">Citreimonas salinaria</name>
    <dbReference type="NCBI Taxonomy" id="321339"/>
    <lineage>
        <taxon>Bacteria</taxon>
        <taxon>Pseudomonadati</taxon>
        <taxon>Pseudomonadota</taxon>
        <taxon>Alphaproteobacteria</taxon>
        <taxon>Rhodobacterales</taxon>
        <taxon>Roseobacteraceae</taxon>
        <taxon>Citreimonas</taxon>
    </lineage>
</organism>
<dbReference type="RefSeq" id="WP_089885041.1">
    <property type="nucleotide sequence ID" value="NZ_FNPF01000017.1"/>
</dbReference>
<accession>A0A1H3MGJ5</accession>
<dbReference type="Proteomes" id="UP000199286">
    <property type="component" value="Unassembled WGS sequence"/>
</dbReference>
<feature type="region of interest" description="Disordered" evidence="1">
    <location>
        <begin position="36"/>
        <end position="65"/>
    </location>
</feature>